<proteinExistence type="predicted"/>
<organism evidence="1 2">
    <name type="scientific">Plakobranchus ocellatus</name>
    <dbReference type="NCBI Taxonomy" id="259542"/>
    <lineage>
        <taxon>Eukaryota</taxon>
        <taxon>Metazoa</taxon>
        <taxon>Spiralia</taxon>
        <taxon>Lophotrochozoa</taxon>
        <taxon>Mollusca</taxon>
        <taxon>Gastropoda</taxon>
        <taxon>Heterobranchia</taxon>
        <taxon>Euthyneura</taxon>
        <taxon>Panpulmonata</taxon>
        <taxon>Sacoglossa</taxon>
        <taxon>Placobranchoidea</taxon>
        <taxon>Plakobranchidae</taxon>
        <taxon>Plakobranchus</taxon>
    </lineage>
</organism>
<accession>A0AAV4BVL6</accession>
<protein>
    <submittedName>
        <fullName evidence="1">Uncharacterized protein</fullName>
    </submittedName>
</protein>
<name>A0AAV4BVL6_9GAST</name>
<comment type="caution">
    <text evidence="1">The sequence shown here is derived from an EMBL/GenBank/DDBJ whole genome shotgun (WGS) entry which is preliminary data.</text>
</comment>
<dbReference type="AlphaFoldDB" id="A0AAV4BVL6"/>
<reference evidence="1 2" key="1">
    <citation type="journal article" date="2021" name="Elife">
        <title>Chloroplast acquisition without the gene transfer in kleptoplastic sea slugs, Plakobranchus ocellatus.</title>
        <authorList>
            <person name="Maeda T."/>
            <person name="Takahashi S."/>
            <person name="Yoshida T."/>
            <person name="Shimamura S."/>
            <person name="Takaki Y."/>
            <person name="Nagai Y."/>
            <person name="Toyoda A."/>
            <person name="Suzuki Y."/>
            <person name="Arimoto A."/>
            <person name="Ishii H."/>
            <person name="Satoh N."/>
            <person name="Nishiyama T."/>
            <person name="Hasebe M."/>
            <person name="Maruyama T."/>
            <person name="Minagawa J."/>
            <person name="Obokata J."/>
            <person name="Shigenobu S."/>
        </authorList>
    </citation>
    <scope>NUCLEOTIDE SEQUENCE [LARGE SCALE GENOMIC DNA]</scope>
</reference>
<sequence>MATQDKLRPSIKEERPGLLQSEIIFHHNNMSVHTARLVNEPLDPNVASRFVRNASNRKRLDLEKALRDQDLCRDMNG</sequence>
<evidence type="ECO:0000313" key="1">
    <source>
        <dbReference type="EMBL" id="GFO23375.1"/>
    </source>
</evidence>
<evidence type="ECO:0000313" key="2">
    <source>
        <dbReference type="Proteomes" id="UP000735302"/>
    </source>
</evidence>
<dbReference type="EMBL" id="BLXT01005511">
    <property type="protein sequence ID" value="GFO23375.1"/>
    <property type="molecule type" value="Genomic_DNA"/>
</dbReference>
<gene>
    <name evidence="1" type="ORF">PoB_004988000</name>
</gene>
<dbReference type="Proteomes" id="UP000735302">
    <property type="component" value="Unassembled WGS sequence"/>
</dbReference>
<keyword evidence="2" id="KW-1185">Reference proteome</keyword>